<dbReference type="Pfam" id="PF00588">
    <property type="entry name" value="SpoU_methylase"/>
    <property type="match status" value="1"/>
</dbReference>
<evidence type="ECO:0000256" key="2">
    <source>
        <dbReference type="ARBA" id="ARBA00022679"/>
    </source>
</evidence>
<dbReference type="InterPro" id="IPR029026">
    <property type="entry name" value="tRNA_m1G_MTases_N"/>
</dbReference>
<keyword evidence="2" id="KW-0808">Transferase</keyword>
<protein>
    <submittedName>
        <fullName evidence="4">23S rRNA (Guanosine(2251)-2'-O)-methyltransferase RlmB</fullName>
    </submittedName>
</protein>
<reference evidence="4 5" key="1">
    <citation type="submission" date="2024-02" db="EMBL/GenBank/DDBJ databases">
        <title>Complete genome sequence of Pelagibacterium nitratireducens ZH15.</title>
        <authorList>
            <person name="Zhao L.H."/>
        </authorList>
    </citation>
    <scope>NUCLEOTIDE SEQUENCE [LARGE SCALE GENOMIC DNA]</scope>
    <source>
        <strain evidence="4 5">ZH15</strain>
    </source>
</reference>
<keyword evidence="5" id="KW-1185">Reference proteome</keyword>
<evidence type="ECO:0000313" key="4">
    <source>
        <dbReference type="EMBL" id="WWT34402.1"/>
    </source>
</evidence>
<dbReference type="RefSeq" id="WP_338610298.1">
    <property type="nucleotide sequence ID" value="NZ_CP146275.1"/>
</dbReference>
<dbReference type="SUPFAM" id="SSF55315">
    <property type="entry name" value="L30e-like"/>
    <property type="match status" value="1"/>
</dbReference>
<dbReference type="InterPro" id="IPR013123">
    <property type="entry name" value="SpoU_subst-bd"/>
</dbReference>
<name>A0ABZ2IBE5_9HYPH</name>
<organism evidence="4 5">
    <name type="scientific">Pelagibacterium nitratireducens</name>
    <dbReference type="NCBI Taxonomy" id="1046114"/>
    <lineage>
        <taxon>Bacteria</taxon>
        <taxon>Pseudomonadati</taxon>
        <taxon>Pseudomonadota</taxon>
        <taxon>Alphaproteobacteria</taxon>
        <taxon>Hyphomicrobiales</taxon>
        <taxon>Devosiaceae</taxon>
        <taxon>Pelagibacterium</taxon>
    </lineage>
</organism>
<dbReference type="NCBIfam" id="TIGR00186">
    <property type="entry name" value="rRNA_methyl_3"/>
    <property type="match status" value="1"/>
</dbReference>
<dbReference type="PANTHER" id="PTHR46429:SF1">
    <property type="entry name" value="23S RRNA (GUANOSINE-2'-O-)-METHYLTRANSFERASE RLMB"/>
    <property type="match status" value="1"/>
</dbReference>
<accession>A0ABZ2IBE5</accession>
<dbReference type="InterPro" id="IPR004441">
    <property type="entry name" value="rRNA_MeTrfase_TrmH"/>
</dbReference>
<evidence type="ECO:0000256" key="1">
    <source>
        <dbReference type="ARBA" id="ARBA00022603"/>
    </source>
</evidence>
<proteinExistence type="predicted"/>
<keyword evidence="1" id="KW-0489">Methyltransferase</keyword>
<evidence type="ECO:0000259" key="3">
    <source>
        <dbReference type="SMART" id="SM00967"/>
    </source>
</evidence>
<dbReference type="SUPFAM" id="SSF75217">
    <property type="entry name" value="alpha/beta knot"/>
    <property type="match status" value="1"/>
</dbReference>
<dbReference type="Proteomes" id="UP001369958">
    <property type="component" value="Chromosome"/>
</dbReference>
<dbReference type="EMBL" id="CP146275">
    <property type="protein sequence ID" value="WWT34402.1"/>
    <property type="molecule type" value="Genomic_DNA"/>
</dbReference>
<sequence>MVVATFPVNCHRKEISYVSPLCLPLAEFAAKRYAIAMSKNKFPPKRRPPILPDDGPVYLYGLHTVRAALDNPRRAKRRLLATPNGLNRLTEGAALPQLAVQETTPRDLDKLLGADAVHQGVALEVDPVDRFGLTDIEKLDLVIVLDQVTDPHNVGAILRTACAFGADAVVTTARYAPRETGVLAKSASGALDLIPMVSVRNLGDALETLKSNGLVCLGFDSEAPGLLRPRPAGGKLAIVLGAEGKGLRQKTRSLCDEMVRLDMPGPIKSLNVSNAAAIALFAATTG</sequence>
<gene>
    <name evidence="4" type="primary">rlmB</name>
    <name evidence="4" type="ORF">V6617_08030</name>
</gene>
<dbReference type="InterPro" id="IPR029028">
    <property type="entry name" value="Alpha/beta_knot_MTases"/>
</dbReference>
<dbReference type="Gene3D" id="3.40.1280.10">
    <property type="match status" value="1"/>
</dbReference>
<dbReference type="Pfam" id="PF08032">
    <property type="entry name" value="SpoU_sub_bind"/>
    <property type="match status" value="1"/>
</dbReference>
<dbReference type="InterPro" id="IPR029064">
    <property type="entry name" value="Ribosomal_eL30-like_sf"/>
</dbReference>
<dbReference type="InterPro" id="IPR001537">
    <property type="entry name" value="SpoU_MeTrfase"/>
</dbReference>
<dbReference type="SMART" id="SM00967">
    <property type="entry name" value="SpoU_sub_bind"/>
    <property type="match status" value="1"/>
</dbReference>
<dbReference type="CDD" id="cd18103">
    <property type="entry name" value="SpoU-like_RlmB"/>
    <property type="match status" value="1"/>
</dbReference>
<dbReference type="PANTHER" id="PTHR46429">
    <property type="entry name" value="23S RRNA (GUANOSINE-2'-O-)-METHYLTRANSFERASE RLMB"/>
    <property type="match status" value="1"/>
</dbReference>
<dbReference type="Gene3D" id="3.30.1330.30">
    <property type="match status" value="1"/>
</dbReference>
<evidence type="ECO:0000313" key="5">
    <source>
        <dbReference type="Proteomes" id="UP001369958"/>
    </source>
</evidence>
<feature type="domain" description="RNA 2-O ribose methyltransferase substrate binding" evidence="3">
    <location>
        <begin position="58"/>
        <end position="131"/>
    </location>
</feature>